<protein>
    <submittedName>
        <fullName evidence="1">Uncharacterized protein</fullName>
    </submittedName>
</protein>
<comment type="caution">
    <text evidence="1">The sequence shown here is derived from an EMBL/GenBank/DDBJ whole genome shotgun (WGS) entry which is preliminary data.</text>
</comment>
<sequence length="118" mass="13494">MGKSNIKYEAVDVVFDQGNNTTKMFRLSQSFDRVVGIVIYEFGDGNIPNYNISLSDEDETIIDFVSKDFFKPHNSGKYLKLDHLNRGQNYYLKVSTNETPVQSEVRLQAIFVVQNTST</sequence>
<evidence type="ECO:0000313" key="1">
    <source>
        <dbReference type="EMBL" id="GJM64894.1"/>
    </source>
</evidence>
<proteinExistence type="predicted"/>
<evidence type="ECO:0000313" key="2">
    <source>
        <dbReference type="Proteomes" id="UP001310022"/>
    </source>
</evidence>
<dbReference type="RefSeq" id="WP_338239945.1">
    <property type="nucleotide sequence ID" value="NZ_BQKE01000008.1"/>
</dbReference>
<organism evidence="1 2">
    <name type="scientific">Persicobacter diffluens</name>
    <dbReference type="NCBI Taxonomy" id="981"/>
    <lineage>
        <taxon>Bacteria</taxon>
        <taxon>Pseudomonadati</taxon>
        <taxon>Bacteroidota</taxon>
        <taxon>Cytophagia</taxon>
        <taxon>Cytophagales</taxon>
        <taxon>Persicobacteraceae</taxon>
        <taxon>Persicobacter</taxon>
    </lineage>
</organism>
<dbReference type="EMBL" id="BQKE01000008">
    <property type="protein sequence ID" value="GJM64894.1"/>
    <property type="molecule type" value="Genomic_DNA"/>
</dbReference>
<dbReference type="AlphaFoldDB" id="A0AAN4W4X1"/>
<name>A0AAN4W4X1_9BACT</name>
<reference evidence="1 2" key="1">
    <citation type="submission" date="2021-12" db="EMBL/GenBank/DDBJ databases">
        <title>Genome sequencing of bacteria with rrn-lacking chromosome and rrn-plasmid.</title>
        <authorList>
            <person name="Anda M."/>
            <person name="Iwasaki W."/>
        </authorList>
    </citation>
    <scope>NUCLEOTIDE SEQUENCE [LARGE SCALE GENOMIC DNA]</scope>
    <source>
        <strain evidence="1 2">NBRC 15940</strain>
    </source>
</reference>
<dbReference type="Proteomes" id="UP001310022">
    <property type="component" value="Unassembled WGS sequence"/>
</dbReference>
<gene>
    <name evidence="1" type="ORF">PEDI_54460</name>
</gene>
<keyword evidence="2" id="KW-1185">Reference proteome</keyword>
<accession>A0AAN4W4X1</accession>